<evidence type="ECO:0000256" key="3">
    <source>
        <dbReference type="ARBA" id="ARBA00023237"/>
    </source>
</evidence>
<dbReference type="PANTHER" id="PTHR30329">
    <property type="entry name" value="STATOR ELEMENT OF FLAGELLAR MOTOR COMPLEX"/>
    <property type="match status" value="1"/>
</dbReference>
<name>A0A2T4IGE3_9RHOO</name>
<dbReference type="RefSeq" id="WP_107493245.1">
    <property type="nucleotide sequence ID" value="NZ_PZKC01000005.1"/>
</dbReference>
<evidence type="ECO:0000313" key="8">
    <source>
        <dbReference type="Proteomes" id="UP000241193"/>
    </source>
</evidence>
<accession>A0A2T4IGE3</accession>
<keyword evidence="3" id="KW-0998">Cell outer membrane</keyword>
<proteinExistence type="predicted"/>
<evidence type="ECO:0000259" key="6">
    <source>
        <dbReference type="PROSITE" id="PS51123"/>
    </source>
</evidence>
<gene>
    <name evidence="7" type="ORF">C8261_08540</name>
</gene>
<dbReference type="Proteomes" id="UP000241193">
    <property type="component" value="Unassembled WGS sequence"/>
</dbReference>
<dbReference type="PANTHER" id="PTHR30329:SF21">
    <property type="entry name" value="LIPOPROTEIN YIAD-RELATED"/>
    <property type="match status" value="1"/>
</dbReference>
<dbReference type="Pfam" id="PF00691">
    <property type="entry name" value="OmpA"/>
    <property type="match status" value="1"/>
</dbReference>
<feature type="signal peptide" evidence="5">
    <location>
        <begin position="1"/>
        <end position="21"/>
    </location>
</feature>
<dbReference type="InterPro" id="IPR006665">
    <property type="entry name" value="OmpA-like"/>
</dbReference>
<dbReference type="InterPro" id="IPR006664">
    <property type="entry name" value="OMP_bac"/>
</dbReference>
<keyword evidence="5" id="KW-0732">Signal</keyword>
<evidence type="ECO:0000313" key="7">
    <source>
        <dbReference type="EMBL" id="PTD96844.1"/>
    </source>
</evidence>
<dbReference type="PRINTS" id="PR01021">
    <property type="entry name" value="OMPADOMAIN"/>
</dbReference>
<feature type="domain" description="OmpA-like" evidence="6">
    <location>
        <begin position="66"/>
        <end position="183"/>
    </location>
</feature>
<dbReference type="Gene3D" id="3.30.1330.60">
    <property type="entry name" value="OmpA-like domain"/>
    <property type="match status" value="1"/>
</dbReference>
<sequence>MPAFRLPFTLTLACLLLAACATQPAPSSSPAATESAAPVARWDSTRESLRNALGNVPGIIVEDLDEDVLRVRIPATDGFAIGQSTLRPGLTDTLERLLPVFQAHPDAAIDIVGHTDSMGNEMFNLRLSIARAEAVMEHLRSHGIALLRLTADGLGEAEPIADNATQAGREANRRVEILLRALR</sequence>
<reference evidence="7 8" key="2">
    <citation type="submission" date="2018-04" db="EMBL/GenBank/DDBJ databases">
        <title>Thauera lacus sp. nov., isolated from an saline lake in Inner Mongolia, China.</title>
        <authorList>
            <person name="Liang Q.-Y."/>
        </authorList>
    </citation>
    <scope>NUCLEOTIDE SEQUENCE [LARGE SCALE GENOMIC DNA]</scope>
    <source>
        <strain evidence="7 8">D20</strain>
    </source>
</reference>
<dbReference type="AlphaFoldDB" id="A0A2T4IGE3"/>
<dbReference type="InterPro" id="IPR036737">
    <property type="entry name" value="OmpA-like_sf"/>
</dbReference>
<comment type="caution">
    <text evidence="7">The sequence shown here is derived from an EMBL/GenBank/DDBJ whole genome shotgun (WGS) entry which is preliminary data.</text>
</comment>
<dbReference type="PROSITE" id="PS51123">
    <property type="entry name" value="OMPA_2"/>
    <property type="match status" value="1"/>
</dbReference>
<evidence type="ECO:0000256" key="1">
    <source>
        <dbReference type="ARBA" id="ARBA00004442"/>
    </source>
</evidence>
<protein>
    <recommendedName>
        <fullName evidence="6">OmpA-like domain-containing protein</fullName>
    </recommendedName>
</protein>
<dbReference type="PROSITE" id="PS51257">
    <property type="entry name" value="PROKAR_LIPOPROTEIN"/>
    <property type="match status" value="1"/>
</dbReference>
<keyword evidence="2 4" id="KW-0472">Membrane</keyword>
<dbReference type="CDD" id="cd07185">
    <property type="entry name" value="OmpA_C-like"/>
    <property type="match status" value="1"/>
</dbReference>
<organism evidence="7 8">
    <name type="scientific">Pseudothauera lacus</name>
    <dbReference type="NCBI Taxonomy" id="2136175"/>
    <lineage>
        <taxon>Bacteria</taxon>
        <taxon>Pseudomonadati</taxon>
        <taxon>Pseudomonadota</taxon>
        <taxon>Betaproteobacteria</taxon>
        <taxon>Rhodocyclales</taxon>
        <taxon>Zoogloeaceae</taxon>
        <taxon>Pseudothauera</taxon>
    </lineage>
</organism>
<evidence type="ECO:0000256" key="4">
    <source>
        <dbReference type="PROSITE-ProRule" id="PRU00473"/>
    </source>
</evidence>
<keyword evidence="8" id="KW-1185">Reference proteome</keyword>
<dbReference type="InterPro" id="IPR050330">
    <property type="entry name" value="Bact_OuterMem_StrucFunc"/>
</dbReference>
<evidence type="ECO:0000256" key="5">
    <source>
        <dbReference type="SAM" id="SignalP"/>
    </source>
</evidence>
<dbReference type="GO" id="GO:0009279">
    <property type="term" value="C:cell outer membrane"/>
    <property type="evidence" value="ECO:0007669"/>
    <property type="project" value="UniProtKB-SubCell"/>
</dbReference>
<comment type="subcellular location">
    <subcellularLocation>
        <location evidence="1">Cell outer membrane</location>
    </subcellularLocation>
</comment>
<dbReference type="PRINTS" id="PR01023">
    <property type="entry name" value="NAFLGMOTY"/>
</dbReference>
<feature type="chain" id="PRO_5015784866" description="OmpA-like domain-containing protein" evidence="5">
    <location>
        <begin position="22"/>
        <end position="183"/>
    </location>
</feature>
<dbReference type="OrthoDB" id="9782229at2"/>
<evidence type="ECO:0000256" key="2">
    <source>
        <dbReference type="ARBA" id="ARBA00023136"/>
    </source>
</evidence>
<dbReference type="EMBL" id="PZKC01000005">
    <property type="protein sequence ID" value="PTD96844.1"/>
    <property type="molecule type" value="Genomic_DNA"/>
</dbReference>
<reference evidence="7 8" key="1">
    <citation type="submission" date="2018-03" db="EMBL/GenBank/DDBJ databases">
        <authorList>
            <person name="Keele B.F."/>
        </authorList>
    </citation>
    <scope>NUCLEOTIDE SEQUENCE [LARGE SCALE GENOMIC DNA]</scope>
    <source>
        <strain evidence="7 8">D20</strain>
    </source>
</reference>
<dbReference type="SUPFAM" id="SSF103088">
    <property type="entry name" value="OmpA-like"/>
    <property type="match status" value="1"/>
</dbReference>